<sequence>MTRFILLSLLLLSPLTRASDEVPCQEAFSAWMLEQHQIFANRQLGKMERRHAERSIDKARTLFNKSGDFCKTMAELEAFKDKDPRFTARGGEIHDFTPVL</sequence>
<accession>A0ABS7VD09</accession>
<protein>
    <submittedName>
        <fullName evidence="2">Uncharacterized protein</fullName>
    </submittedName>
</protein>
<proteinExistence type="predicted"/>
<feature type="signal peptide" evidence="1">
    <location>
        <begin position="1"/>
        <end position="18"/>
    </location>
</feature>
<gene>
    <name evidence="2" type="ORF">LA374_12210</name>
</gene>
<evidence type="ECO:0000313" key="3">
    <source>
        <dbReference type="Proteomes" id="UP000774958"/>
    </source>
</evidence>
<evidence type="ECO:0000256" key="1">
    <source>
        <dbReference type="SAM" id="SignalP"/>
    </source>
</evidence>
<keyword evidence="3" id="KW-1185">Reference proteome</keyword>
<organism evidence="2 3">
    <name type="scientific">Aeromonas schubertii</name>
    <dbReference type="NCBI Taxonomy" id="652"/>
    <lineage>
        <taxon>Bacteria</taxon>
        <taxon>Pseudomonadati</taxon>
        <taxon>Pseudomonadota</taxon>
        <taxon>Gammaproteobacteria</taxon>
        <taxon>Aeromonadales</taxon>
        <taxon>Aeromonadaceae</taxon>
        <taxon>Aeromonas</taxon>
    </lineage>
</organism>
<keyword evidence="1" id="KW-0732">Signal</keyword>
<feature type="chain" id="PRO_5046977575" evidence="1">
    <location>
        <begin position="19"/>
        <end position="100"/>
    </location>
</feature>
<dbReference type="Proteomes" id="UP000774958">
    <property type="component" value="Unassembled WGS sequence"/>
</dbReference>
<dbReference type="EMBL" id="JAIRBT010000015">
    <property type="protein sequence ID" value="MBZ6066961.1"/>
    <property type="molecule type" value="Genomic_DNA"/>
</dbReference>
<dbReference type="RefSeq" id="WP_050665216.1">
    <property type="nucleotide sequence ID" value="NZ_CDDB01000017.1"/>
</dbReference>
<name>A0ABS7VD09_9GAMM</name>
<evidence type="ECO:0000313" key="2">
    <source>
        <dbReference type="EMBL" id="MBZ6066961.1"/>
    </source>
</evidence>
<reference evidence="2 3" key="1">
    <citation type="submission" date="2021-09" db="EMBL/GenBank/DDBJ databases">
        <title>Aeromonas schubertii isolated from Asian sea bass.</title>
        <authorList>
            <person name="Pinpimai K."/>
        </authorList>
    </citation>
    <scope>NUCLEOTIDE SEQUENCE [LARGE SCALE GENOMIC DNA]</scope>
    <source>
        <strain evidence="2 3">CHULA2021a</strain>
    </source>
</reference>
<comment type="caution">
    <text evidence="2">The sequence shown here is derived from an EMBL/GenBank/DDBJ whole genome shotgun (WGS) entry which is preliminary data.</text>
</comment>